<dbReference type="GO" id="GO:0007017">
    <property type="term" value="P:microtubule-based process"/>
    <property type="evidence" value="ECO:0007669"/>
    <property type="project" value="TreeGrafter"/>
</dbReference>
<protein>
    <recommendedName>
        <fullName evidence="4">Prefoldin subunit 3</fullName>
    </recommendedName>
</protein>
<dbReference type="SUPFAM" id="SSF46579">
    <property type="entry name" value="Prefoldin"/>
    <property type="match status" value="1"/>
</dbReference>
<dbReference type="HOGENOM" id="CLU_083737_1_0_1"/>
<dbReference type="PANTHER" id="PTHR12409:SF0">
    <property type="entry name" value="PREFOLDIN SUBUNIT 3"/>
    <property type="match status" value="1"/>
</dbReference>
<reference evidence="8" key="1">
    <citation type="journal article" date="2014" name="Proc. Natl. Acad. Sci. U.S.A.">
        <title>Extensive sampling of basidiomycete genomes demonstrates inadequacy of the white-rot/brown-rot paradigm for wood decay fungi.</title>
        <authorList>
            <person name="Riley R."/>
            <person name="Salamov A.A."/>
            <person name="Brown D.W."/>
            <person name="Nagy L.G."/>
            <person name="Floudas D."/>
            <person name="Held B.W."/>
            <person name="Levasseur A."/>
            <person name="Lombard V."/>
            <person name="Morin E."/>
            <person name="Otillar R."/>
            <person name="Lindquist E.A."/>
            <person name="Sun H."/>
            <person name="LaButti K.M."/>
            <person name="Schmutz J."/>
            <person name="Jabbour D."/>
            <person name="Luo H."/>
            <person name="Baker S.E."/>
            <person name="Pisabarro A.G."/>
            <person name="Walton J.D."/>
            <person name="Blanchette R.A."/>
            <person name="Henrissat B."/>
            <person name="Martin F."/>
            <person name="Cullen D."/>
            <person name="Hibbett D.S."/>
            <person name="Grigoriev I.V."/>
        </authorList>
    </citation>
    <scope>NUCLEOTIDE SEQUENCE [LARGE SCALE GENOMIC DNA]</scope>
    <source>
        <strain evidence="8">FD-172 SS1</strain>
    </source>
</reference>
<comment type="similarity">
    <text evidence="1 4">Belongs to the prefoldin subunit alpha family.</text>
</comment>
<evidence type="ECO:0000256" key="4">
    <source>
        <dbReference type="PIRNR" id="PIRNR016396"/>
    </source>
</evidence>
<dbReference type="AlphaFoldDB" id="A0A067M0B0"/>
<dbReference type="PANTHER" id="PTHR12409">
    <property type="entry name" value="PREFOLDIN SUBUNIT 3"/>
    <property type="match status" value="1"/>
</dbReference>
<dbReference type="InterPro" id="IPR009053">
    <property type="entry name" value="Prefoldin"/>
</dbReference>
<dbReference type="FunCoup" id="A0A067M0B0">
    <property type="interactions" value="542"/>
</dbReference>
<comment type="function">
    <text evidence="4">Binds specifically to cytosolic chaperonin (c-CPN) and transfers target proteins to it. Binds to nascent polypeptide chain and promotes folding in an environment in which there are many competing pathways for nonnative proteins.</text>
</comment>
<dbReference type="PIRSF" id="PIRSF016396">
    <property type="entry name" value="Prefoldin_subunit_3"/>
    <property type="match status" value="1"/>
</dbReference>
<evidence type="ECO:0000256" key="5">
    <source>
        <dbReference type="SAM" id="Coils"/>
    </source>
</evidence>
<dbReference type="Proteomes" id="UP000027195">
    <property type="component" value="Unassembled WGS sequence"/>
</dbReference>
<dbReference type="FunFam" id="1.10.287.370:FF:000001">
    <property type="entry name" value="Prefoldin subunit 3"/>
    <property type="match status" value="1"/>
</dbReference>
<dbReference type="CDD" id="cd23156">
    <property type="entry name" value="Prefoldin_3"/>
    <property type="match status" value="1"/>
</dbReference>
<evidence type="ECO:0000256" key="6">
    <source>
        <dbReference type="SAM" id="MobiDB-lite"/>
    </source>
</evidence>
<keyword evidence="5" id="KW-0175">Coiled coil</keyword>
<dbReference type="InterPro" id="IPR004127">
    <property type="entry name" value="Prefoldin_subunit_alpha"/>
</dbReference>
<dbReference type="STRING" id="930990.A0A067M0B0"/>
<name>A0A067M0B0_BOTB1</name>
<sequence length="202" mass="22916">MSTSAVSTKPAVDTNPRGIPRAPFISNIEEHVGGPDVEAESTLKQFQEAIAKYRYMEVNLTQRRKGLLEKVPDIRKTLDMVVLLKEQREDGEPSKPFTTSFELNDTLFAEAEIQASDTVYLWLGANVMLSYTLQQAHELLTKKLESAERSLANVTEDLEFLREQVTIMEVNTARVYNWDVKRRRELREAGLLGNENEKAEGA</sequence>
<dbReference type="InParanoid" id="A0A067M0B0"/>
<evidence type="ECO:0000313" key="8">
    <source>
        <dbReference type="Proteomes" id="UP000027195"/>
    </source>
</evidence>
<dbReference type="GO" id="GO:0006457">
    <property type="term" value="P:protein folding"/>
    <property type="evidence" value="ECO:0007669"/>
    <property type="project" value="UniProtKB-UniRule"/>
</dbReference>
<feature type="region of interest" description="Disordered" evidence="6">
    <location>
        <begin position="1"/>
        <end position="20"/>
    </location>
</feature>
<comment type="subunit">
    <text evidence="2 4">Heterohexamer of two PFD-alpha type and four PFD-beta type subunits.</text>
</comment>
<evidence type="ECO:0000256" key="1">
    <source>
        <dbReference type="ARBA" id="ARBA00010048"/>
    </source>
</evidence>
<dbReference type="Pfam" id="PF02996">
    <property type="entry name" value="Prefoldin"/>
    <property type="match status" value="1"/>
</dbReference>
<dbReference type="GO" id="GO:0016272">
    <property type="term" value="C:prefoldin complex"/>
    <property type="evidence" value="ECO:0007669"/>
    <property type="project" value="UniProtKB-UniRule"/>
</dbReference>
<dbReference type="GO" id="GO:0015631">
    <property type="term" value="F:tubulin binding"/>
    <property type="evidence" value="ECO:0007669"/>
    <property type="project" value="TreeGrafter"/>
</dbReference>
<dbReference type="Gene3D" id="1.10.287.370">
    <property type="match status" value="1"/>
</dbReference>
<proteinExistence type="inferred from homology"/>
<gene>
    <name evidence="7" type="ORF">BOTBODRAFT_37257</name>
</gene>
<keyword evidence="8" id="KW-1185">Reference proteome</keyword>
<accession>A0A067M0B0</accession>
<evidence type="ECO:0000256" key="3">
    <source>
        <dbReference type="ARBA" id="ARBA00023186"/>
    </source>
</evidence>
<evidence type="ECO:0000313" key="7">
    <source>
        <dbReference type="EMBL" id="KDQ09173.1"/>
    </source>
</evidence>
<dbReference type="GO" id="GO:0005737">
    <property type="term" value="C:cytoplasm"/>
    <property type="evidence" value="ECO:0007669"/>
    <property type="project" value="TreeGrafter"/>
</dbReference>
<organism evidence="7 8">
    <name type="scientific">Botryobasidium botryosum (strain FD-172 SS1)</name>
    <dbReference type="NCBI Taxonomy" id="930990"/>
    <lineage>
        <taxon>Eukaryota</taxon>
        <taxon>Fungi</taxon>
        <taxon>Dikarya</taxon>
        <taxon>Basidiomycota</taxon>
        <taxon>Agaricomycotina</taxon>
        <taxon>Agaricomycetes</taxon>
        <taxon>Cantharellales</taxon>
        <taxon>Botryobasidiaceae</taxon>
        <taxon>Botryobasidium</taxon>
    </lineage>
</organism>
<evidence type="ECO:0000256" key="2">
    <source>
        <dbReference type="ARBA" id="ARBA00011695"/>
    </source>
</evidence>
<feature type="coiled-coil region" evidence="5">
    <location>
        <begin position="137"/>
        <end position="171"/>
    </location>
</feature>
<dbReference type="GO" id="GO:0007021">
    <property type="term" value="P:tubulin complex assembly"/>
    <property type="evidence" value="ECO:0007669"/>
    <property type="project" value="TreeGrafter"/>
</dbReference>
<keyword evidence="3 4" id="KW-0143">Chaperone</keyword>
<dbReference type="EMBL" id="KL198081">
    <property type="protein sequence ID" value="KDQ09173.1"/>
    <property type="molecule type" value="Genomic_DNA"/>
</dbReference>
<dbReference type="InterPro" id="IPR016655">
    <property type="entry name" value="PFD3"/>
</dbReference>
<dbReference type="OrthoDB" id="6375174at2759"/>